<organism evidence="2">
    <name type="scientific">Ananas comosus var. bracteatus</name>
    <name type="common">red pineapple</name>
    <dbReference type="NCBI Taxonomy" id="296719"/>
    <lineage>
        <taxon>Eukaryota</taxon>
        <taxon>Viridiplantae</taxon>
        <taxon>Streptophyta</taxon>
        <taxon>Embryophyta</taxon>
        <taxon>Tracheophyta</taxon>
        <taxon>Spermatophyta</taxon>
        <taxon>Magnoliopsida</taxon>
        <taxon>Liliopsida</taxon>
        <taxon>Poales</taxon>
        <taxon>Bromeliaceae</taxon>
        <taxon>Bromelioideae</taxon>
        <taxon>Ananas</taxon>
    </lineage>
</organism>
<dbReference type="AlphaFoldDB" id="A0A6V7P7A9"/>
<feature type="region of interest" description="Disordered" evidence="1">
    <location>
        <begin position="160"/>
        <end position="233"/>
    </location>
</feature>
<accession>A0A6V7P7A9</accession>
<protein>
    <submittedName>
        <fullName evidence="2">Uncharacterized protein</fullName>
    </submittedName>
</protein>
<dbReference type="PANTHER" id="PTHR33148">
    <property type="entry name" value="PLASTID MOVEMENT IMPAIRED PROTEIN-RELATED"/>
    <property type="match status" value="1"/>
</dbReference>
<dbReference type="Pfam" id="PF14009">
    <property type="entry name" value="PADRE"/>
    <property type="match status" value="1"/>
</dbReference>
<evidence type="ECO:0000313" key="2">
    <source>
        <dbReference type="EMBL" id="CAD1826711.1"/>
    </source>
</evidence>
<evidence type="ECO:0000256" key="1">
    <source>
        <dbReference type="SAM" id="MobiDB-lite"/>
    </source>
</evidence>
<dbReference type="PANTHER" id="PTHR33148:SF3">
    <property type="entry name" value="DUF4228 DOMAIN PROTEIN"/>
    <property type="match status" value="1"/>
</dbReference>
<dbReference type="InterPro" id="IPR025322">
    <property type="entry name" value="PADRE_dom"/>
</dbReference>
<gene>
    <name evidence="2" type="ORF">CB5_LOCUS9922</name>
</gene>
<proteinExistence type="predicted"/>
<name>A0A6V7P7A9_ANACO</name>
<dbReference type="EMBL" id="LR862146">
    <property type="protein sequence ID" value="CAD1826711.1"/>
    <property type="molecule type" value="Genomic_DNA"/>
</dbReference>
<sequence length="250" mass="27566">MGNSIGGKRRTAKVMKIDGTSFRVKPPVRAGDVVREHPGYDVLESEEVKQLGVRARPLDADAPLKPGRLYFLVALPRLPLPPDRAWSGALRLGARERLEGLMLARRSSSDLSLLSSHASDADGARTLRLRLPKAEVARLMHESADPADAARKIMDLCVARNHHPSPTTPDSATPTPIWTPDRRTPTPLRTPDRGALSPLRTPDRGAPSPLRTPDRGTPTGRKEKRTRFADLPDEKMRDYSTELLAYAMQV</sequence>
<reference evidence="2" key="1">
    <citation type="submission" date="2020-07" db="EMBL/GenBank/DDBJ databases">
        <authorList>
            <person name="Lin J."/>
        </authorList>
    </citation>
    <scope>NUCLEOTIDE SEQUENCE</scope>
</reference>
<feature type="compositionally biased region" description="Low complexity" evidence="1">
    <location>
        <begin position="164"/>
        <end position="176"/>
    </location>
</feature>